<feature type="transmembrane region" description="Helical" evidence="1">
    <location>
        <begin position="116"/>
        <end position="138"/>
    </location>
</feature>
<gene>
    <name evidence="2" type="ORF">NK118_15070</name>
</gene>
<dbReference type="EMBL" id="JAMZFV010000053">
    <property type="protein sequence ID" value="MCP1111565.1"/>
    <property type="molecule type" value="Genomic_DNA"/>
</dbReference>
<keyword evidence="1" id="KW-1133">Transmembrane helix</keyword>
<comment type="caution">
    <text evidence="2">The sequence shown here is derived from an EMBL/GenBank/DDBJ whole genome shotgun (WGS) entry which is preliminary data.</text>
</comment>
<sequence length="186" mass="21850">KKGIYKPCKQRARDSERLLSLFEEEKLMRIIFDEDEKIEFSRFFKFVLILGIIFTGICLLSSLTLIRDFFKDDILNKPYAYDYFKNVIFYLCLSVVFFGLIVTWRSKKPFSRTVTIIMYCESIIFFISSLITPQLNGFKNMSFEILAYNDFSLLDGKFLLLGIILLISAYLVGYGLRIQEDYESTV</sequence>
<proteinExistence type="predicted"/>
<keyword evidence="1" id="KW-0472">Membrane</keyword>
<feature type="non-terminal residue" evidence="2">
    <location>
        <position position="1"/>
    </location>
</feature>
<evidence type="ECO:0000256" key="1">
    <source>
        <dbReference type="SAM" id="Phobius"/>
    </source>
</evidence>
<keyword evidence="3" id="KW-1185">Reference proteome</keyword>
<keyword evidence="1" id="KW-0812">Transmembrane</keyword>
<name>A0ABT1ELI4_9FIRM</name>
<dbReference type="Proteomes" id="UP001523565">
    <property type="component" value="Unassembled WGS sequence"/>
</dbReference>
<feature type="transmembrane region" description="Helical" evidence="1">
    <location>
        <begin position="158"/>
        <end position="176"/>
    </location>
</feature>
<evidence type="ECO:0000313" key="2">
    <source>
        <dbReference type="EMBL" id="MCP1111565.1"/>
    </source>
</evidence>
<feature type="transmembrane region" description="Helical" evidence="1">
    <location>
        <begin position="87"/>
        <end position="104"/>
    </location>
</feature>
<dbReference type="RefSeq" id="WP_262070422.1">
    <property type="nucleotide sequence ID" value="NZ_JAMXOC010000053.1"/>
</dbReference>
<evidence type="ECO:0008006" key="4">
    <source>
        <dbReference type="Google" id="ProtNLM"/>
    </source>
</evidence>
<organism evidence="2 3">
    <name type="scientific">Ohessyouella blattaphilus</name>
    <dbReference type="NCBI Taxonomy" id="2949333"/>
    <lineage>
        <taxon>Bacteria</taxon>
        <taxon>Bacillati</taxon>
        <taxon>Bacillota</taxon>
        <taxon>Clostridia</taxon>
        <taxon>Lachnospirales</taxon>
        <taxon>Lachnospiraceae</taxon>
        <taxon>Ohessyouella</taxon>
    </lineage>
</organism>
<feature type="transmembrane region" description="Helical" evidence="1">
    <location>
        <begin position="46"/>
        <end position="67"/>
    </location>
</feature>
<accession>A0ABT1ELI4</accession>
<evidence type="ECO:0000313" key="3">
    <source>
        <dbReference type="Proteomes" id="UP001523565"/>
    </source>
</evidence>
<reference evidence="2 3" key="1">
    <citation type="journal article" date="2022" name="Genome Biol. Evol.">
        <title>Host diet, physiology and behaviors set the stage for Lachnospiraceae cladogenesis.</title>
        <authorList>
            <person name="Vera-Ponce De Leon A."/>
            <person name="Schneider M."/>
            <person name="Jahnes B.C."/>
            <person name="Sadowski V."/>
            <person name="Camuy-Velez L.A."/>
            <person name="Duan J."/>
            <person name="Sabree Z.L."/>
        </authorList>
    </citation>
    <scope>NUCLEOTIDE SEQUENCE [LARGE SCALE GENOMIC DNA]</scope>
    <source>
        <strain evidence="2 3">PAL227</strain>
    </source>
</reference>
<protein>
    <recommendedName>
        <fullName evidence="4">DUF2975 domain-containing protein</fullName>
    </recommendedName>
</protein>